<dbReference type="HOGENOM" id="CLU_2062093_0_0_1"/>
<gene>
    <name evidence="2" type="ORF">NEQG_01473</name>
</gene>
<dbReference type="AlphaFoldDB" id="I3EFN2"/>
<feature type="domain" description="C2H2-type" evidence="1">
    <location>
        <begin position="6"/>
        <end position="28"/>
    </location>
</feature>
<dbReference type="Proteomes" id="UP000002872">
    <property type="component" value="Unassembled WGS sequence"/>
</dbReference>
<proteinExistence type="predicted"/>
<name>I3EFN2_NEMP3</name>
<evidence type="ECO:0000259" key="1">
    <source>
        <dbReference type="PROSITE" id="PS00028"/>
    </source>
</evidence>
<reference evidence="2" key="1">
    <citation type="submission" date="2011-01" db="EMBL/GenBank/DDBJ databases">
        <title>The Genome Sequence of Nematocida parisii strain ERTm3.</title>
        <authorList>
            <consortium name="The Broad Institute Genome Sequencing Platform"/>
            <consortium name="The Broad Institute Genome Sequencing Center for Infectious Disease"/>
            <person name="Cuomo C."/>
            <person name="Troemel E."/>
            <person name="Young S.K."/>
            <person name="Zeng Q."/>
            <person name="Gargeya S."/>
            <person name="Fitzgerald M."/>
            <person name="Haas B."/>
            <person name="Abouelleil A."/>
            <person name="Alvarado L."/>
            <person name="Arachchi H.M."/>
            <person name="Berlin A."/>
            <person name="Chapman S.B."/>
            <person name="Gearin G."/>
            <person name="Goldberg J."/>
            <person name="Griggs A."/>
            <person name="Gujja S."/>
            <person name="Hansen M."/>
            <person name="Heiman D."/>
            <person name="Howarth C."/>
            <person name="Larimer J."/>
            <person name="Lui A."/>
            <person name="MacDonald P.J.P."/>
            <person name="McCowen C."/>
            <person name="Montmayeur A."/>
            <person name="Murphy C."/>
            <person name="Neiman D."/>
            <person name="Pearson M."/>
            <person name="Priest M."/>
            <person name="Roberts A."/>
            <person name="Saif S."/>
            <person name="Shea T."/>
            <person name="Sisk P."/>
            <person name="Stolte C."/>
            <person name="Sykes S."/>
            <person name="Wortman J."/>
            <person name="Nusbaum C."/>
            <person name="Birren B."/>
        </authorList>
    </citation>
    <scope>NUCLEOTIDE SEQUENCE</scope>
    <source>
        <strain evidence="2">ERTm3</strain>
    </source>
</reference>
<evidence type="ECO:0000313" key="2">
    <source>
        <dbReference type="EMBL" id="EIJ88029.1"/>
    </source>
</evidence>
<dbReference type="EMBL" id="GL870879">
    <property type="protein sequence ID" value="EIJ88029.1"/>
    <property type="molecule type" value="Genomic_DNA"/>
</dbReference>
<evidence type="ECO:0000313" key="3">
    <source>
        <dbReference type="Proteomes" id="UP000002872"/>
    </source>
</evidence>
<accession>I3EFN2</accession>
<sequence>MSRIRCMECGSIYKTAQAYEKHIATTKHKKIEELTWYASRIGKNEGIFVQTIIEEFGWEPFYLVEENEVESILHIYKGDSENISLLIDKREIDMEKTFDYFDATLSIYTVSLVFRSTRN</sequence>
<dbReference type="VEuPathDB" id="MicrosporidiaDB:NEQG_01473"/>
<keyword evidence="3" id="KW-1185">Reference proteome</keyword>
<dbReference type="PROSITE" id="PS00028">
    <property type="entry name" value="ZINC_FINGER_C2H2_1"/>
    <property type="match status" value="1"/>
</dbReference>
<dbReference type="InterPro" id="IPR036236">
    <property type="entry name" value="Znf_C2H2_sf"/>
</dbReference>
<dbReference type="SUPFAM" id="SSF57667">
    <property type="entry name" value="beta-beta-alpha zinc fingers"/>
    <property type="match status" value="1"/>
</dbReference>
<protein>
    <recommendedName>
        <fullName evidence="1">C2H2-type domain-containing protein</fullName>
    </recommendedName>
</protein>
<feature type="non-terminal residue" evidence="2">
    <location>
        <position position="1"/>
    </location>
</feature>
<dbReference type="OrthoDB" id="2185975at2759"/>
<organism evidence="2 3">
    <name type="scientific">Nematocida parisii (strain ERTm3)</name>
    <name type="common">Nematode killer fungus</name>
    <dbReference type="NCBI Taxonomy" id="935791"/>
    <lineage>
        <taxon>Eukaryota</taxon>
        <taxon>Fungi</taxon>
        <taxon>Fungi incertae sedis</taxon>
        <taxon>Microsporidia</taxon>
        <taxon>Nematocida</taxon>
    </lineage>
</organism>
<dbReference type="InterPro" id="IPR013087">
    <property type="entry name" value="Znf_C2H2_type"/>
</dbReference>
<dbReference type="InParanoid" id="I3EFN2"/>
<dbReference type="OMA" id="KHIATTK"/>